<dbReference type="AlphaFoldDB" id="A0A974XYR2"/>
<dbReference type="Proteomes" id="UP000639274">
    <property type="component" value="Chromosome"/>
</dbReference>
<protein>
    <submittedName>
        <fullName evidence="1">Uncharacterized protein</fullName>
    </submittedName>
</protein>
<keyword evidence="2" id="KW-1185">Reference proteome</keyword>
<gene>
    <name evidence="1" type="ORF">I8J32_011615</name>
</gene>
<reference evidence="1 2" key="1">
    <citation type="submission" date="2021-03" db="EMBL/GenBank/DDBJ databases">
        <title>Lysobacter sp. nov. isolated from soil of gangwondo yeongwol, south Korea.</title>
        <authorList>
            <person name="Kim K.R."/>
            <person name="Kim K.H."/>
            <person name="Jeon C.O."/>
        </authorList>
    </citation>
    <scope>NUCLEOTIDE SEQUENCE [LARGE SCALE GENOMIC DNA]</scope>
    <source>
        <strain evidence="1 2">R19</strain>
    </source>
</reference>
<evidence type="ECO:0000313" key="2">
    <source>
        <dbReference type="Proteomes" id="UP000639274"/>
    </source>
</evidence>
<accession>A0A974XYR2</accession>
<organism evidence="1 2">
    <name type="scientific">Agrilutibacter solisilvae</name>
    <dbReference type="NCBI Taxonomy" id="2763317"/>
    <lineage>
        <taxon>Bacteria</taxon>
        <taxon>Pseudomonadati</taxon>
        <taxon>Pseudomonadota</taxon>
        <taxon>Gammaproteobacteria</taxon>
        <taxon>Lysobacterales</taxon>
        <taxon>Lysobacteraceae</taxon>
        <taxon>Agrilutibacter</taxon>
    </lineage>
</organism>
<dbReference type="KEGG" id="lsf:I8J32_011615"/>
<evidence type="ECO:0000313" key="1">
    <source>
        <dbReference type="EMBL" id="QSX77405.1"/>
    </source>
</evidence>
<sequence>MITSSDFRDSWVTALFVGYDWERSEHFAELALRTAFGADRLFRVERLTSWGIHQNFDTQWITKCTLVERSDGLYLCLDPAVEGKPSNLDNFWFLGARVVRVEQAAGT</sequence>
<proteinExistence type="predicted"/>
<dbReference type="RefSeq" id="WP_200612254.1">
    <property type="nucleotide sequence ID" value="NZ_CP071518.1"/>
</dbReference>
<name>A0A974XYR2_9GAMM</name>
<dbReference type="EMBL" id="CP071518">
    <property type="protein sequence ID" value="QSX77405.1"/>
    <property type="molecule type" value="Genomic_DNA"/>
</dbReference>